<dbReference type="AlphaFoldDB" id="A0A7C5LCV4"/>
<dbReference type="EMBL" id="DRWN01000059">
    <property type="protein sequence ID" value="HHK68900.1"/>
    <property type="molecule type" value="Genomic_DNA"/>
</dbReference>
<gene>
    <name evidence="1" type="ORF">ENM11_07100</name>
</gene>
<evidence type="ECO:0000313" key="1">
    <source>
        <dbReference type="EMBL" id="HHK68900.1"/>
    </source>
</evidence>
<name>A0A7C5LCV4_CALS0</name>
<sequence>MLNRLINEYATVLRNGGLDDVRQRLEARKKEMKTTFSMENVSSLSYEQLETVFNELETVERSRASMVFHTIAAKYGVESLREHISYFLYGSDTLEDRFDKVFTQIPELPQLGLMEIATLAQPTKFCIWDHAAKQTIIFIGHSSMHGLSKTAFNENISGLDYVFAKLALNHLREHLAAYLNRKVDFVEMYLFTSFSCSFINKTLKASV</sequence>
<organism evidence="1">
    <name type="scientific">Caldiarchaeum subterraneum</name>
    <dbReference type="NCBI Taxonomy" id="311458"/>
    <lineage>
        <taxon>Archaea</taxon>
        <taxon>Nitrososphaerota</taxon>
        <taxon>Candidatus Caldarchaeales</taxon>
        <taxon>Candidatus Caldarchaeaceae</taxon>
        <taxon>Candidatus Caldarchaeum</taxon>
    </lineage>
</organism>
<proteinExistence type="predicted"/>
<protein>
    <submittedName>
        <fullName evidence="1">Uncharacterized protein</fullName>
    </submittedName>
</protein>
<reference evidence="1" key="1">
    <citation type="journal article" date="2020" name="mSystems">
        <title>Genome- and Community-Level Interaction Insights into Carbon Utilization and Element Cycling Functions of Hydrothermarchaeota in Hydrothermal Sediment.</title>
        <authorList>
            <person name="Zhou Z."/>
            <person name="Liu Y."/>
            <person name="Xu W."/>
            <person name="Pan J."/>
            <person name="Luo Z.H."/>
            <person name="Li M."/>
        </authorList>
    </citation>
    <scope>NUCLEOTIDE SEQUENCE [LARGE SCALE GENOMIC DNA]</scope>
    <source>
        <strain evidence="1">SpSt-1056</strain>
    </source>
</reference>
<comment type="caution">
    <text evidence="1">The sequence shown here is derived from an EMBL/GenBank/DDBJ whole genome shotgun (WGS) entry which is preliminary data.</text>
</comment>
<accession>A0A7C5LCV4</accession>